<dbReference type="EMBL" id="JACHET010000001">
    <property type="protein sequence ID" value="MBB6184281.1"/>
    <property type="molecule type" value="Genomic_DNA"/>
</dbReference>
<comment type="caution">
    <text evidence="1">The sequence shown here is derived from an EMBL/GenBank/DDBJ whole genome shotgun (WGS) entry which is preliminary data.</text>
</comment>
<sequence>MAILFLPGIKGSELVDTYPLDWPRRWSLEDMVIGDIIENPLDFALTEGRYDAHDGHWMRPSRLIHYAYGSIIDKLRAWQKPEPVYALSYDWRKPLELSAANLVRAMHEIAGREQAAGRSPELKFVTHSLGGLLLRSALALRNARDPFDGIGRVVFIAPPFRGAIGAPYALVVGEKDGWFGTDEDYRRIARTFPSVYQMTPSWAQAAVDENGRDVDLFDPANWQANVRDNSEFQPSFLRDAEAFIRGRRARQNGRSTAPMLSDAALARAADKVLVLCGAGLPTHHTLPVQTQNTRNPNWFDFAHAVADRHGDGRVHVLSAAIKGVTLAAFGDAGEHALLCRNERVTNLTSLWLEGKRALRMTRRGPQHSVDRAGRSYFEPWDGTPSSFDAHIA</sequence>
<gene>
    <name evidence="2" type="ORF">HNQ86_001626</name>
    <name evidence="1" type="ORF">LF63_0103025</name>
</gene>
<dbReference type="GO" id="GO:0006629">
    <property type="term" value="P:lipid metabolic process"/>
    <property type="evidence" value="ECO:0007669"/>
    <property type="project" value="InterPro"/>
</dbReference>
<accession>A0A099CZN2</accession>
<dbReference type="Gene3D" id="3.40.50.1820">
    <property type="entry name" value="alpha/beta hydrolase"/>
    <property type="match status" value="1"/>
</dbReference>
<dbReference type="EMBL" id="JROI01000008">
    <property type="protein sequence ID" value="KGI78470.1"/>
    <property type="molecule type" value="Genomic_DNA"/>
</dbReference>
<name>A0A099CZN2_9GAMM</name>
<dbReference type="InterPro" id="IPR029058">
    <property type="entry name" value="AB_hydrolase_fold"/>
</dbReference>
<evidence type="ECO:0000313" key="3">
    <source>
        <dbReference type="Proteomes" id="UP000029708"/>
    </source>
</evidence>
<dbReference type="RefSeq" id="WP_043099544.1">
    <property type="nucleotide sequence ID" value="NZ_JACHET010000001.1"/>
</dbReference>
<protein>
    <submittedName>
        <fullName evidence="1">Uncharacterized protein</fullName>
    </submittedName>
</protein>
<proteinExistence type="predicted"/>
<reference evidence="2 4" key="2">
    <citation type="submission" date="2020-08" db="EMBL/GenBank/DDBJ databases">
        <title>Genomic Encyclopedia of Type Strains, Phase IV (KMG-IV): sequencing the most valuable type-strain genomes for metagenomic binning, comparative biology and taxonomic classification.</title>
        <authorList>
            <person name="Goeker M."/>
        </authorList>
    </citation>
    <scope>NUCLEOTIDE SEQUENCE [LARGE SCALE GENOMIC DNA]</scope>
    <source>
        <strain evidence="2 4">DSM 107085</strain>
    </source>
</reference>
<dbReference type="AlphaFoldDB" id="A0A099CZN2"/>
<dbReference type="SUPFAM" id="SSF53474">
    <property type="entry name" value="alpha/beta-Hydrolases"/>
    <property type="match status" value="1"/>
</dbReference>
<dbReference type="Proteomes" id="UP000029708">
    <property type="component" value="Unassembled WGS sequence"/>
</dbReference>
<dbReference type="OrthoDB" id="275181at2"/>
<dbReference type="Pfam" id="PF02450">
    <property type="entry name" value="LCAT"/>
    <property type="match status" value="1"/>
</dbReference>
<reference evidence="1 3" key="1">
    <citation type="submission" date="2014-09" db="EMBL/GenBank/DDBJ databases">
        <title>Xanthomonadaceae 3.5X direct submission.</title>
        <authorList>
            <person name="Fang T."/>
            <person name="Wang H."/>
        </authorList>
    </citation>
    <scope>NUCLEOTIDE SEQUENCE [LARGE SCALE GENOMIC DNA]</scope>
    <source>
        <strain evidence="1 3">3.5X</strain>
    </source>
</reference>
<organism evidence="1 3">
    <name type="scientific">Oleiagrimonas soli</name>
    <dbReference type="NCBI Taxonomy" id="1543381"/>
    <lineage>
        <taxon>Bacteria</taxon>
        <taxon>Pseudomonadati</taxon>
        <taxon>Pseudomonadota</taxon>
        <taxon>Gammaproteobacteria</taxon>
        <taxon>Lysobacterales</taxon>
        <taxon>Rhodanobacteraceae</taxon>
        <taxon>Oleiagrimonas</taxon>
    </lineage>
</organism>
<dbReference type="GO" id="GO:0008374">
    <property type="term" value="F:O-acyltransferase activity"/>
    <property type="evidence" value="ECO:0007669"/>
    <property type="project" value="InterPro"/>
</dbReference>
<dbReference type="Proteomes" id="UP000560000">
    <property type="component" value="Unassembled WGS sequence"/>
</dbReference>
<keyword evidence="3" id="KW-1185">Reference proteome</keyword>
<evidence type="ECO:0000313" key="1">
    <source>
        <dbReference type="EMBL" id="KGI78470.1"/>
    </source>
</evidence>
<dbReference type="HOGENOM" id="CLU_703660_0_0_6"/>
<dbReference type="PANTHER" id="PTHR11440">
    <property type="entry name" value="LECITHIN-CHOLESTEROL ACYLTRANSFERASE-RELATED"/>
    <property type="match status" value="1"/>
</dbReference>
<evidence type="ECO:0000313" key="4">
    <source>
        <dbReference type="Proteomes" id="UP000560000"/>
    </source>
</evidence>
<dbReference type="InterPro" id="IPR003386">
    <property type="entry name" value="LACT/PDAT_acylTrfase"/>
</dbReference>
<dbReference type="STRING" id="1543381.LF63_0103025"/>
<evidence type="ECO:0000313" key="2">
    <source>
        <dbReference type="EMBL" id="MBB6184281.1"/>
    </source>
</evidence>